<name>A0A1R2CDE6_9CILI</name>
<keyword evidence="1" id="KW-0479">Metal-binding</keyword>
<evidence type="ECO:0000256" key="2">
    <source>
        <dbReference type="ARBA" id="ARBA00022771"/>
    </source>
</evidence>
<dbReference type="PROSITE" id="PS00518">
    <property type="entry name" value="ZF_RING_1"/>
    <property type="match status" value="1"/>
</dbReference>
<keyword evidence="3" id="KW-0862">Zinc</keyword>
<keyword evidence="6" id="KW-1185">Reference proteome</keyword>
<dbReference type="AlphaFoldDB" id="A0A1R2CDE6"/>
<feature type="region of interest" description="Disordered" evidence="4">
    <location>
        <begin position="57"/>
        <end position="93"/>
    </location>
</feature>
<sequence>MSDESKHAQAKSNLPSIIKKPDDIQQYYYNQEPSYSLNINQSGFVCNTLNISQPFANTISSNPNHENNRRLHEQENYNEKPPERQTLTQNDINENYYNKNPNSMYDSIEIVCFKPLCSLCKSDKNIYGFMCNHNYCLECLTLSGGMQILSYNKMMNIKKNAYKKIFRYYCKAQHCDEECDKKCKGKCGKLCGKEMKIPTRMILSNLKSMITDENKIISNKELYESVYEFSELFINGVESDIAIYDGLIIKNE</sequence>
<evidence type="ECO:0000256" key="4">
    <source>
        <dbReference type="SAM" id="MobiDB-lite"/>
    </source>
</evidence>
<evidence type="ECO:0000256" key="1">
    <source>
        <dbReference type="ARBA" id="ARBA00022723"/>
    </source>
</evidence>
<reference evidence="5 6" key="1">
    <citation type="submission" date="2016-11" db="EMBL/GenBank/DDBJ databases">
        <title>The macronuclear genome of Stentor coeruleus: a giant cell with tiny introns.</title>
        <authorList>
            <person name="Slabodnick M."/>
            <person name="Ruby J.G."/>
            <person name="Reiff S.B."/>
            <person name="Swart E.C."/>
            <person name="Gosai S."/>
            <person name="Prabakaran S."/>
            <person name="Witkowska E."/>
            <person name="Larue G.E."/>
            <person name="Fisher S."/>
            <person name="Freeman R.M."/>
            <person name="Gunawardena J."/>
            <person name="Chu W."/>
            <person name="Stover N.A."/>
            <person name="Gregory B.D."/>
            <person name="Nowacki M."/>
            <person name="Derisi J."/>
            <person name="Roy S.W."/>
            <person name="Marshall W.F."/>
            <person name="Sood P."/>
        </authorList>
    </citation>
    <scope>NUCLEOTIDE SEQUENCE [LARGE SCALE GENOMIC DNA]</scope>
    <source>
        <strain evidence="5">WM001</strain>
    </source>
</reference>
<accession>A0A1R2CDE6</accession>
<evidence type="ECO:0000313" key="5">
    <source>
        <dbReference type="EMBL" id="OMJ86990.1"/>
    </source>
</evidence>
<keyword evidence="2" id="KW-0863">Zinc-finger</keyword>
<evidence type="ECO:0000256" key="3">
    <source>
        <dbReference type="ARBA" id="ARBA00022833"/>
    </source>
</evidence>
<proteinExistence type="predicted"/>
<organism evidence="5 6">
    <name type="scientific">Stentor coeruleus</name>
    <dbReference type="NCBI Taxonomy" id="5963"/>
    <lineage>
        <taxon>Eukaryota</taxon>
        <taxon>Sar</taxon>
        <taxon>Alveolata</taxon>
        <taxon>Ciliophora</taxon>
        <taxon>Postciliodesmatophora</taxon>
        <taxon>Heterotrichea</taxon>
        <taxon>Heterotrichida</taxon>
        <taxon>Stentoridae</taxon>
        <taxon>Stentor</taxon>
    </lineage>
</organism>
<dbReference type="InterPro" id="IPR017907">
    <property type="entry name" value="Znf_RING_CS"/>
</dbReference>
<evidence type="ECO:0008006" key="7">
    <source>
        <dbReference type="Google" id="ProtNLM"/>
    </source>
</evidence>
<feature type="compositionally biased region" description="Basic and acidic residues" evidence="4">
    <location>
        <begin position="66"/>
        <end position="83"/>
    </location>
</feature>
<dbReference type="EMBL" id="MPUH01000189">
    <property type="protein sequence ID" value="OMJ86990.1"/>
    <property type="molecule type" value="Genomic_DNA"/>
</dbReference>
<dbReference type="GO" id="GO:0008270">
    <property type="term" value="F:zinc ion binding"/>
    <property type="evidence" value="ECO:0007669"/>
    <property type="project" value="UniProtKB-KW"/>
</dbReference>
<evidence type="ECO:0000313" key="6">
    <source>
        <dbReference type="Proteomes" id="UP000187209"/>
    </source>
</evidence>
<comment type="caution">
    <text evidence="5">The sequence shown here is derived from an EMBL/GenBank/DDBJ whole genome shotgun (WGS) entry which is preliminary data.</text>
</comment>
<dbReference type="Proteomes" id="UP000187209">
    <property type="component" value="Unassembled WGS sequence"/>
</dbReference>
<protein>
    <recommendedName>
        <fullName evidence="7">RING-type domain-containing protein</fullName>
    </recommendedName>
</protein>
<gene>
    <name evidence="5" type="ORF">SteCoe_11389</name>
</gene>